<feature type="region of interest" description="Disordered" evidence="1">
    <location>
        <begin position="238"/>
        <end position="258"/>
    </location>
</feature>
<dbReference type="Pfam" id="PF26634">
    <property type="entry name" value="DUF8207"/>
    <property type="match status" value="1"/>
</dbReference>
<gene>
    <name evidence="3" type="ORF">X777_12285</name>
</gene>
<dbReference type="PANTHER" id="PTHR35374:SF1">
    <property type="entry name" value="PROTEIN KINASE DOMAIN-CONTAINING PROTEIN"/>
    <property type="match status" value="1"/>
</dbReference>
<evidence type="ECO:0000313" key="3">
    <source>
        <dbReference type="EMBL" id="EZA49491.1"/>
    </source>
</evidence>
<feature type="region of interest" description="Disordered" evidence="1">
    <location>
        <begin position="1"/>
        <end position="28"/>
    </location>
</feature>
<feature type="domain" description="DUF8207" evidence="2">
    <location>
        <begin position="132"/>
        <end position="231"/>
    </location>
</feature>
<accession>A0A026W1N3</accession>
<evidence type="ECO:0000313" key="4">
    <source>
        <dbReference type="Proteomes" id="UP000053097"/>
    </source>
</evidence>
<reference evidence="3 4" key="1">
    <citation type="journal article" date="2014" name="Curr. Biol.">
        <title>The genome of the clonal raider ant Cerapachys biroi.</title>
        <authorList>
            <person name="Oxley P.R."/>
            <person name="Ji L."/>
            <person name="Fetter-Pruneda I."/>
            <person name="McKenzie S.K."/>
            <person name="Li C."/>
            <person name="Hu H."/>
            <person name="Zhang G."/>
            <person name="Kronauer D.J."/>
        </authorList>
    </citation>
    <scope>NUCLEOTIDE SEQUENCE [LARGE SCALE GENOMIC DNA]</scope>
</reference>
<dbReference type="PANTHER" id="PTHR35374">
    <property type="entry name" value="CYCLIN-DEPENDENT KINASE 11A-LIKE"/>
    <property type="match status" value="1"/>
</dbReference>
<dbReference type="Proteomes" id="UP000053097">
    <property type="component" value="Unassembled WGS sequence"/>
</dbReference>
<evidence type="ECO:0000259" key="2">
    <source>
        <dbReference type="Pfam" id="PF26634"/>
    </source>
</evidence>
<name>A0A026W1N3_OOCBI</name>
<protein>
    <recommendedName>
        <fullName evidence="2">DUF8207 domain-containing protein</fullName>
    </recommendedName>
</protein>
<evidence type="ECO:0000256" key="1">
    <source>
        <dbReference type="SAM" id="MobiDB-lite"/>
    </source>
</evidence>
<sequence length="316" mass="35787">MSSGAAARTLQERESIRRKHRSLRTDRMDDERALETHFKLIVEPLKRLVEHTVGDNDDGSYTGADTDDDDVYRVKRKCEYEDADASSSAIVTPQKWRMVTPQRLKIGTRCSPRWGRWVGSTGRGPASKTSTIDTVYGVYIGETGTMLGDKRFDISSDDTIFVDGTRYEDTPGLYELIFMCMPDERVYTVQDTTMYRRILSATNVHRQRYQAHRPINSNKGFKYKQIIAPLMCLDSAAGHGGAGVEPQPPPPPPPPQSLPTMRVTDNAIRYVHWDDLNELMDRLRLIEASRDAGNDSHDAEFLSIIEEFREAGIITI</sequence>
<dbReference type="AlphaFoldDB" id="A0A026W1N3"/>
<feature type="compositionally biased region" description="Pro residues" evidence="1">
    <location>
        <begin position="246"/>
        <end position="257"/>
    </location>
</feature>
<keyword evidence="4" id="KW-1185">Reference proteome</keyword>
<organism evidence="3 4">
    <name type="scientific">Ooceraea biroi</name>
    <name type="common">Clonal raider ant</name>
    <name type="synonym">Cerapachys biroi</name>
    <dbReference type="NCBI Taxonomy" id="2015173"/>
    <lineage>
        <taxon>Eukaryota</taxon>
        <taxon>Metazoa</taxon>
        <taxon>Ecdysozoa</taxon>
        <taxon>Arthropoda</taxon>
        <taxon>Hexapoda</taxon>
        <taxon>Insecta</taxon>
        <taxon>Pterygota</taxon>
        <taxon>Neoptera</taxon>
        <taxon>Endopterygota</taxon>
        <taxon>Hymenoptera</taxon>
        <taxon>Apocrita</taxon>
        <taxon>Aculeata</taxon>
        <taxon>Formicoidea</taxon>
        <taxon>Formicidae</taxon>
        <taxon>Dorylinae</taxon>
        <taxon>Ooceraea</taxon>
    </lineage>
</organism>
<dbReference type="EMBL" id="KK107512">
    <property type="protein sequence ID" value="EZA49491.1"/>
    <property type="molecule type" value="Genomic_DNA"/>
</dbReference>
<proteinExistence type="predicted"/>
<dbReference type="InterPro" id="IPR058520">
    <property type="entry name" value="DUF8207"/>
</dbReference>